<evidence type="ECO:0000313" key="1">
    <source>
        <dbReference type="EMBL" id="QKD81471.1"/>
    </source>
</evidence>
<dbReference type="KEGG" id="theu:HPC62_04100"/>
<dbReference type="PROSITE" id="PS51257">
    <property type="entry name" value="PROKAR_LIPOPROTEIN"/>
    <property type="match status" value="1"/>
</dbReference>
<protein>
    <recommendedName>
        <fullName evidence="3">Lipoprotein</fullName>
    </recommendedName>
</protein>
<dbReference type="RefSeq" id="WP_172353868.1">
    <property type="nucleotide sequence ID" value="NZ_CP053661.1"/>
</dbReference>
<evidence type="ECO:0000313" key="2">
    <source>
        <dbReference type="Proteomes" id="UP000505210"/>
    </source>
</evidence>
<evidence type="ECO:0008006" key="3">
    <source>
        <dbReference type="Google" id="ProtNLM"/>
    </source>
</evidence>
<keyword evidence="2" id="KW-1185">Reference proteome</keyword>
<organism evidence="1 2">
    <name type="scientific">Thermoleptolyngbya sichuanensis A183</name>
    <dbReference type="NCBI Taxonomy" id="2737172"/>
    <lineage>
        <taxon>Bacteria</taxon>
        <taxon>Bacillati</taxon>
        <taxon>Cyanobacteriota</taxon>
        <taxon>Cyanophyceae</taxon>
        <taxon>Oculatellales</taxon>
        <taxon>Oculatellaceae</taxon>
        <taxon>Thermoleptolyngbya</taxon>
        <taxon>Thermoleptolyngbya sichuanensis</taxon>
    </lineage>
</organism>
<dbReference type="AlphaFoldDB" id="A0A6M8BCY6"/>
<name>A0A6M8BCY6_9CYAN</name>
<sequence length="175" mass="18254">MRRSLPMLLGFALGFPLIPMLIAGCAPSLAGAPVPVDQVVSQLRPQTPIPIFLPDTVPGMEEVYVHAYGDEDSYGVDFDYVADCNGATACSYGGTWAQRYEGTMTPAEILGISETVEAVALTNGVGGQYANTCGAYCVATVMWQADGILYGVSIKNGEKEATIALANGAIAAGPR</sequence>
<accession>A0A6M8BCY6</accession>
<reference evidence="1 2" key="1">
    <citation type="submission" date="2020-05" db="EMBL/GenBank/DDBJ databases">
        <title>Complete genome sequence of of a novel Thermoleptolyngbya strain isolated from hot springs of Ganzi, Sichuan China.</title>
        <authorList>
            <person name="Tang J."/>
            <person name="Daroch M."/>
            <person name="Li L."/>
            <person name="Waleron K."/>
            <person name="Waleron M."/>
            <person name="Waleron M."/>
        </authorList>
    </citation>
    <scope>NUCLEOTIDE SEQUENCE [LARGE SCALE GENOMIC DNA]</scope>
    <source>
        <strain evidence="1 2">PKUAC-SCTA183</strain>
    </source>
</reference>
<proteinExistence type="predicted"/>
<dbReference type="EMBL" id="CP053661">
    <property type="protein sequence ID" value="QKD81471.1"/>
    <property type="molecule type" value="Genomic_DNA"/>
</dbReference>
<gene>
    <name evidence="1" type="ORF">HPC62_04100</name>
</gene>
<dbReference type="Proteomes" id="UP000505210">
    <property type="component" value="Chromosome"/>
</dbReference>